<keyword evidence="3" id="KW-1185">Reference proteome</keyword>
<sequence>MASNYTDLANRIIEVGDYHKTQNGTDHQGPAVNHASSLFAMAHRDTLLPESPWQPIRTTYIDALVSSLKAAKLNVSQNPEELTTCLGRAFCLQHGFVKTKDFILFSNVNQAENDTKNLSASMSKQDILVIVENAVKDALHKIHAFIPGTKTRNLSAVSTGYNRMFRQYCRRALQQYLTRVETSFLFENISLERSSALQIDRPINRTLTGQSFEGAQSTRSNTSSLSSQALSGSVERNIKNHQPPLIQLAIQHGGIRGWYND</sequence>
<dbReference type="OrthoDB" id="10298911at2759"/>
<evidence type="ECO:0000313" key="3">
    <source>
        <dbReference type="Proteomes" id="UP000822476"/>
    </source>
</evidence>
<proteinExistence type="predicted"/>
<feature type="compositionally biased region" description="Low complexity" evidence="1">
    <location>
        <begin position="215"/>
        <end position="232"/>
    </location>
</feature>
<gene>
    <name evidence="2" type="ORF">EG68_02511</name>
</gene>
<evidence type="ECO:0000313" key="2">
    <source>
        <dbReference type="EMBL" id="KAF7259741.1"/>
    </source>
</evidence>
<evidence type="ECO:0000256" key="1">
    <source>
        <dbReference type="SAM" id="MobiDB-lite"/>
    </source>
</evidence>
<comment type="caution">
    <text evidence="2">The sequence shown here is derived from an EMBL/GenBank/DDBJ whole genome shotgun (WGS) entry which is preliminary data.</text>
</comment>
<dbReference type="EMBL" id="JTDE01001060">
    <property type="protein sequence ID" value="KAF7259741.1"/>
    <property type="molecule type" value="Genomic_DNA"/>
</dbReference>
<organism evidence="2 3">
    <name type="scientific">Paragonimus skrjabini miyazakii</name>
    <dbReference type="NCBI Taxonomy" id="59628"/>
    <lineage>
        <taxon>Eukaryota</taxon>
        <taxon>Metazoa</taxon>
        <taxon>Spiralia</taxon>
        <taxon>Lophotrochozoa</taxon>
        <taxon>Platyhelminthes</taxon>
        <taxon>Trematoda</taxon>
        <taxon>Digenea</taxon>
        <taxon>Plagiorchiida</taxon>
        <taxon>Troglotremata</taxon>
        <taxon>Troglotrematidae</taxon>
        <taxon>Paragonimus</taxon>
    </lineage>
</organism>
<dbReference type="Proteomes" id="UP000822476">
    <property type="component" value="Unassembled WGS sequence"/>
</dbReference>
<name>A0A8S9Z3L1_9TREM</name>
<dbReference type="AlphaFoldDB" id="A0A8S9Z3L1"/>
<feature type="region of interest" description="Disordered" evidence="1">
    <location>
        <begin position="212"/>
        <end position="232"/>
    </location>
</feature>
<reference evidence="2" key="1">
    <citation type="submission" date="2019-07" db="EMBL/GenBank/DDBJ databases">
        <title>Annotation for the trematode Paragonimus miyazaki's.</title>
        <authorList>
            <person name="Choi Y.-J."/>
        </authorList>
    </citation>
    <scope>NUCLEOTIDE SEQUENCE</scope>
    <source>
        <strain evidence="2">Japan</strain>
    </source>
</reference>
<accession>A0A8S9Z3L1</accession>
<protein>
    <submittedName>
        <fullName evidence="2">Uncharacterized protein</fullName>
    </submittedName>
</protein>